<dbReference type="OrthoDB" id="3684836at2"/>
<evidence type="ECO:0000313" key="1">
    <source>
        <dbReference type="EMBL" id="QES38156.1"/>
    </source>
</evidence>
<dbReference type="Proteomes" id="UP000322927">
    <property type="component" value="Chromosome"/>
</dbReference>
<reference evidence="1 2" key="1">
    <citation type="submission" date="2018-05" db="EMBL/GenBank/DDBJ databases">
        <title>Streptomyces venezuelae.</title>
        <authorList>
            <person name="Kim W."/>
            <person name="Lee N."/>
            <person name="Cho B.-K."/>
        </authorList>
    </citation>
    <scope>NUCLEOTIDE SEQUENCE [LARGE SCALE GENOMIC DNA]</scope>
    <source>
        <strain evidence="1 2">ATCC 14584</strain>
    </source>
</reference>
<accession>A0A5P2C625</accession>
<dbReference type="EMBL" id="CP029192">
    <property type="protein sequence ID" value="QES38156.1"/>
    <property type="molecule type" value="Genomic_DNA"/>
</dbReference>
<proteinExistence type="predicted"/>
<protein>
    <submittedName>
        <fullName evidence="1">Uncharacterized protein</fullName>
    </submittedName>
</protein>
<gene>
    <name evidence="1" type="ORF">DEJ48_36310</name>
</gene>
<sequence length="127" mass="13388">MQSSPEQESVELPYRVVSEPEWNAAAAATASVGVHPSEELAEVVVVSGPCPRCEHHTVFSERLVAYSDMLGAGSGRRGLLARALRRAAARGGRRDIEVICSCGGAHPDAGEESGCGASWVLTVEWGQ</sequence>
<evidence type="ECO:0000313" key="2">
    <source>
        <dbReference type="Proteomes" id="UP000322927"/>
    </source>
</evidence>
<dbReference type="AlphaFoldDB" id="A0A5P2C625"/>
<organism evidence="1 2">
    <name type="scientific">Streptomyces venezuelae</name>
    <dbReference type="NCBI Taxonomy" id="54571"/>
    <lineage>
        <taxon>Bacteria</taxon>
        <taxon>Bacillati</taxon>
        <taxon>Actinomycetota</taxon>
        <taxon>Actinomycetes</taxon>
        <taxon>Kitasatosporales</taxon>
        <taxon>Streptomycetaceae</taxon>
        <taxon>Streptomyces</taxon>
    </lineage>
</organism>
<dbReference type="RefSeq" id="WP_150220352.1">
    <property type="nucleotide sequence ID" value="NZ_CP029192.1"/>
</dbReference>
<name>A0A5P2C625_STRVZ</name>